<sequence>ASGWATWCAALLILTFRAIKANVSPIPGELLERQHWDCENAGLLGRAILQILKREADRNSMWLEELPADVLEAVCGFLAGFDAFQLSHTNSRWFALFSDGLLWHERMVHGRVPESQQHLLHTWKRRYMQARSMLFHGLGTDDNDDLVRASYACVEYPPPTDWGQFRRMYFALRTMHEESFSFDLWFSLLPAAQKEMETASYPGGVIFGLQSEERDSRNWPQYHQQFIMVDSKSNLYCSVLDARKPVATDLKFDRWYHLVLTYDLEHQKQDVYVDGENVWSTTGALHREWQHLLHEQVGTGYVTSGGGGYPHGDFVGWYGFHGLLDEFRFYSGVLSLDEVQHLARGGELTPKRLSGTLKYPGLRGPQSRINVELVACTRPAEGRPVEIVAIESRASFPPQKRCRPPRALFA</sequence>
<comment type="caution">
    <text evidence="3">The sequence shown here is derived from an EMBL/GenBank/DDBJ whole genome shotgun (WGS) entry which is preliminary data.</text>
</comment>
<organism evidence="3 4">
    <name type="scientific">Phytophthora nicotianae P1976</name>
    <dbReference type="NCBI Taxonomy" id="1317066"/>
    <lineage>
        <taxon>Eukaryota</taxon>
        <taxon>Sar</taxon>
        <taxon>Stramenopiles</taxon>
        <taxon>Oomycota</taxon>
        <taxon>Peronosporomycetes</taxon>
        <taxon>Peronosporales</taxon>
        <taxon>Peronosporaceae</taxon>
        <taxon>Phytophthora</taxon>
    </lineage>
</organism>
<dbReference type="PROSITE" id="PS50181">
    <property type="entry name" value="FBOX"/>
    <property type="match status" value="1"/>
</dbReference>
<feature type="chain" id="PRO_5001754056" description="F-box domain-containing protein" evidence="1">
    <location>
        <begin position="22"/>
        <end position="410"/>
    </location>
</feature>
<accession>A0A081AE55</accession>
<dbReference type="Proteomes" id="UP000028582">
    <property type="component" value="Unassembled WGS sequence"/>
</dbReference>
<dbReference type="Gene3D" id="2.60.120.200">
    <property type="match status" value="1"/>
</dbReference>
<feature type="domain" description="F-box" evidence="2">
    <location>
        <begin position="60"/>
        <end position="106"/>
    </location>
</feature>
<dbReference type="Pfam" id="PF13385">
    <property type="entry name" value="Laminin_G_3"/>
    <property type="match status" value="1"/>
</dbReference>
<protein>
    <recommendedName>
        <fullName evidence="2">F-box domain-containing protein</fullName>
    </recommendedName>
</protein>
<evidence type="ECO:0000256" key="1">
    <source>
        <dbReference type="SAM" id="SignalP"/>
    </source>
</evidence>
<dbReference type="SUPFAM" id="SSF81383">
    <property type="entry name" value="F-box domain"/>
    <property type="match status" value="1"/>
</dbReference>
<dbReference type="InterPro" id="IPR001810">
    <property type="entry name" value="F-box_dom"/>
</dbReference>
<feature type="non-terminal residue" evidence="3">
    <location>
        <position position="1"/>
    </location>
</feature>
<gene>
    <name evidence="3" type="ORF">F444_07601</name>
</gene>
<dbReference type="AlphaFoldDB" id="A0A081AE55"/>
<keyword evidence="1" id="KW-0732">Signal</keyword>
<dbReference type="InterPro" id="IPR036047">
    <property type="entry name" value="F-box-like_dom_sf"/>
</dbReference>
<dbReference type="EMBL" id="ANJA01001447">
    <property type="protein sequence ID" value="ETO77166.1"/>
    <property type="molecule type" value="Genomic_DNA"/>
</dbReference>
<dbReference type="Gene3D" id="1.20.1280.50">
    <property type="match status" value="1"/>
</dbReference>
<reference evidence="3 4" key="1">
    <citation type="submission" date="2013-11" db="EMBL/GenBank/DDBJ databases">
        <title>The Genome Sequence of Phytophthora parasitica P1976.</title>
        <authorList>
            <consortium name="The Broad Institute Genomics Platform"/>
            <person name="Russ C."/>
            <person name="Tyler B."/>
            <person name="Panabieres F."/>
            <person name="Shan W."/>
            <person name="Tripathy S."/>
            <person name="Grunwald N."/>
            <person name="Machado M."/>
            <person name="Johnson C.S."/>
            <person name="Walker B."/>
            <person name="Young S."/>
            <person name="Zeng Q."/>
            <person name="Gargeya S."/>
            <person name="Fitzgerald M."/>
            <person name="Haas B."/>
            <person name="Abouelleil A."/>
            <person name="Allen A.W."/>
            <person name="Alvarado L."/>
            <person name="Arachchi H.M."/>
            <person name="Berlin A.M."/>
            <person name="Chapman S.B."/>
            <person name="Gainer-Dewar J."/>
            <person name="Goldberg J."/>
            <person name="Griggs A."/>
            <person name="Gujja S."/>
            <person name="Hansen M."/>
            <person name="Howarth C."/>
            <person name="Imamovic A."/>
            <person name="Ireland A."/>
            <person name="Larimer J."/>
            <person name="McCowan C."/>
            <person name="Murphy C."/>
            <person name="Pearson M."/>
            <person name="Poon T.W."/>
            <person name="Priest M."/>
            <person name="Roberts A."/>
            <person name="Saif S."/>
            <person name="Shea T."/>
            <person name="Sisk P."/>
            <person name="Sykes S."/>
            <person name="Wortman J."/>
            <person name="Nusbaum C."/>
            <person name="Birren B."/>
        </authorList>
    </citation>
    <scope>NUCLEOTIDE SEQUENCE [LARGE SCALE GENOMIC DNA]</scope>
    <source>
        <strain evidence="3 4">P1976</strain>
    </source>
</reference>
<feature type="signal peptide" evidence="1">
    <location>
        <begin position="1"/>
        <end position="21"/>
    </location>
</feature>
<evidence type="ECO:0000313" key="3">
    <source>
        <dbReference type="EMBL" id="ETO77166.1"/>
    </source>
</evidence>
<dbReference type="OrthoDB" id="106929at2759"/>
<dbReference type="SUPFAM" id="SSF49899">
    <property type="entry name" value="Concanavalin A-like lectins/glucanases"/>
    <property type="match status" value="1"/>
</dbReference>
<evidence type="ECO:0000259" key="2">
    <source>
        <dbReference type="PROSITE" id="PS50181"/>
    </source>
</evidence>
<dbReference type="InterPro" id="IPR013320">
    <property type="entry name" value="ConA-like_dom_sf"/>
</dbReference>
<evidence type="ECO:0000313" key="4">
    <source>
        <dbReference type="Proteomes" id="UP000028582"/>
    </source>
</evidence>
<proteinExistence type="predicted"/>
<name>A0A081AE55_PHYNI</name>